<name>A0A6N1XA46_9BURK</name>
<feature type="signal peptide" evidence="1">
    <location>
        <begin position="1"/>
        <end position="26"/>
    </location>
</feature>
<evidence type="ECO:0000313" key="2">
    <source>
        <dbReference type="EMBL" id="QKV54646.1"/>
    </source>
</evidence>
<dbReference type="Proteomes" id="UP000509579">
    <property type="component" value="Chromosome"/>
</dbReference>
<organism evidence="2 3">
    <name type="scientific">Comamonas antarctica</name>
    <dbReference type="NCBI Taxonomy" id="2743470"/>
    <lineage>
        <taxon>Bacteria</taxon>
        <taxon>Pseudomonadati</taxon>
        <taxon>Pseudomonadota</taxon>
        <taxon>Betaproteobacteria</taxon>
        <taxon>Burkholderiales</taxon>
        <taxon>Comamonadaceae</taxon>
        <taxon>Comamonas</taxon>
    </lineage>
</organism>
<dbReference type="EMBL" id="CP054840">
    <property type="protein sequence ID" value="QKV54646.1"/>
    <property type="molecule type" value="Genomic_DNA"/>
</dbReference>
<feature type="chain" id="PRO_5026790637" evidence="1">
    <location>
        <begin position="27"/>
        <end position="126"/>
    </location>
</feature>
<protein>
    <submittedName>
        <fullName evidence="2">Uncharacterized protein</fullName>
    </submittedName>
</protein>
<accession>A0A6N1XA46</accession>
<dbReference type="KEGG" id="aant:HUK68_18090"/>
<dbReference type="AlphaFoldDB" id="A0A6N1XA46"/>
<keyword evidence="1" id="KW-0732">Signal</keyword>
<evidence type="ECO:0000256" key="1">
    <source>
        <dbReference type="SAM" id="SignalP"/>
    </source>
</evidence>
<reference evidence="2 3" key="1">
    <citation type="submission" date="2020-06" db="EMBL/GenBank/DDBJ databases">
        <title>Acidovorax antarctica sp. nov., isolated from Corinth ice sheet soil, Antarctic Fields Peninsula.</title>
        <authorList>
            <person name="Xu Q."/>
            <person name="Peng F."/>
        </authorList>
    </citation>
    <scope>NUCLEOTIDE SEQUENCE [LARGE SCALE GENOMIC DNA]</scope>
    <source>
        <strain evidence="2 3">16-35-5</strain>
    </source>
</reference>
<keyword evidence="3" id="KW-1185">Reference proteome</keyword>
<sequence>MQTLRKMQALLGACTILSAFVLGSLALGSAASEQMAAKRHISMQFRENMLKCEHLRGAAEQACERQAHGWAEVAKAELESQRRGARQARQAQEDRMPAQLKVAQARCNALPGRVRGRCADGAARRG</sequence>
<gene>
    <name evidence="2" type="ORF">HUK68_18090</name>
</gene>
<dbReference type="RefSeq" id="WP_175505442.1">
    <property type="nucleotide sequence ID" value="NZ_CAURQT010000006.1"/>
</dbReference>
<proteinExistence type="predicted"/>
<evidence type="ECO:0000313" key="3">
    <source>
        <dbReference type="Proteomes" id="UP000509579"/>
    </source>
</evidence>